<keyword evidence="3" id="KW-1185">Reference proteome</keyword>
<dbReference type="InterPro" id="IPR013103">
    <property type="entry name" value="RVT_2"/>
</dbReference>
<accession>A0A5B6VM53</accession>
<gene>
    <name evidence="2" type="ORF">EPI10_015920</name>
</gene>
<dbReference type="AlphaFoldDB" id="A0A5B6VM53"/>
<organism evidence="2 3">
    <name type="scientific">Gossypium australe</name>
    <dbReference type="NCBI Taxonomy" id="47621"/>
    <lineage>
        <taxon>Eukaryota</taxon>
        <taxon>Viridiplantae</taxon>
        <taxon>Streptophyta</taxon>
        <taxon>Embryophyta</taxon>
        <taxon>Tracheophyta</taxon>
        <taxon>Spermatophyta</taxon>
        <taxon>Magnoliopsida</taxon>
        <taxon>eudicotyledons</taxon>
        <taxon>Gunneridae</taxon>
        <taxon>Pentapetalae</taxon>
        <taxon>rosids</taxon>
        <taxon>malvids</taxon>
        <taxon>Malvales</taxon>
        <taxon>Malvaceae</taxon>
        <taxon>Malvoideae</taxon>
        <taxon>Gossypium</taxon>
    </lineage>
</organism>
<feature type="domain" description="Reverse transcriptase Ty1/copia-type" evidence="1">
    <location>
        <begin position="13"/>
        <end position="106"/>
    </location>
</feature>
<evidence type="ECO:0000313" key="2">
    <source>
        <dbReference type="EMBL" id="KAA3470191.1"/>
    </source>
</evidence>
<proteinExistence type="predicted"/>
<evidence type="ECO:0000259" key="1">
    <source>
        <dbReference type="Pfam" id="PF07727"/>
    </source>
</evidence>
<protein>
    <submittedName>
        <fullName evidence="2">Retrovirus-related Pol polyprotein from transposon TNT 1-94</fullName>
    </submittedName>
</protein>
<evidence type="ECO:0000313" key="3">
    <source>
        <dbReference type="Proteomes" id="UP000325315"/>
    </source>
</evidence>
<dbReference type="Proteomes" id="UP000325315">
    <property type="component" value="Unassembled WGS sequence"/>
</dbReference>
<dbReference type="EMBL" id="SMMG02000006">
    <property type="protein sequence ID" value="KAA3470191.1"/>
    <property type="molecule type" value="Genomic_DNA"/>
</dbReference>
<dbReference type="OrthoDB" id="1719680at2759"/>
<sequence length="107" mass="12221">MQQLSDYVKKDVNAPRAWFDKLKAFLVSIGFALSKSDAFLFVWVADTCRMYVLVYVDDIIIIGNSNIEIDGFVSRLIIEFSLKDMKLLHYFLGIEVVHFNSGGLHLS</sequence>
<name>A0A5B6VM53_9ROSI</name>
<reference evidence="3" key="1">
    <citation type="journal article" date="2019" name="Plant Biotechnol. J.">
        <title>Genome sequencing of the Australian wild diploid species Gossypium australe highlights disease resistance and delayed gland morphogenesis.</title>
        <authorList>
            <person name="Cai Y."/>
            <person name="Cai X."/>
            <person name="Wang Q."/>
            <person name="Wang P."/>
            <person name="Zhang Y."/>
            <person name="Cai C."/>
            <person name="Xu Y."/>
            <person name="Wang K."/>
            <person name="Zhou Z."/>
            <person name="Wang C."/>
            <person name="Geng S."/>
            <person name="Li B."/>
            <person name="Dong Q."/>
            <person name="Hou Y."/>
            <person name="Wang H."/>
            <person name="Ai P."/>
            <person name="Liu Z."/>
            <person name="Yi F."/>
            <person name="Sun M."/>
            <person name="An G."/>
            <person name="Cheng J."/>
            <person name="Zhang Y."/>
            <person name="Shi Q."/>
            <person name="Xie Y."/>
            <person name="Shi X."/>
            <person name="Chang Y."/>
            <person name="Huang F."/>
            <person name="Chen Y."/>
            <person name="Hong S."/>
            <person name="Mi L."/>
            <person name="Sun Q."/>
            <person name="Zhang L."/>
            <person name="Zhou B."/>
            <person name="Peng R."/>
            <person name="Zhang X."/>
            <person name="Liu F."/>
        </authorList>
    </citation>
    <scope>NUCLEOTIDE SEQUENCE [LARGE SCALE GENOMIC DNA]</scope>
    <source>
        <strain evidence="3">cv. PA1801</strain>
    </source>
</reference>
<dbReference type="Pfam" id="PF07727">
    <property type="entry name" value="RVT_2"/>
    <property type="match status" value="1"/>
</dbReference>
<comment type="caution">
    <text evidence="2">The sequence shown here is derived from an EMBL/GenBank/DDBJ whole genome shotgun (WGS) entry which is preliminary data.</text>
</comment>